<gene>
    <name evidence="12" type="ORF">CU098_003095</name>
</gene>
<dbReference type="GO" id="GO:0016779">
    <property type="term" value="F:nucleotidyltransferase activity"/>
    <property type="evidence" value="ECO:0007669"/>
    <property type="project" value="UniProtKB-KW"/>
</dbReference>
<feature type="domain" description="PARP alpha-helical" evidence="10">
    <location>
        <begin position="372"/>
        <end position="505"/>
    </location>
</feature>
<sequence>MLYSYQPQVNHIDTVTGMTPLEFAIYQNSLIVVERLLALGADVNLESCSNFIENVMNPHKTKLPAVLHAILINKLEMISLICEKTPQSINYLWQDNKGNNMLSYVLGIVNGYSHSNIETLHYIANQMTSTNVKKLLRMKDVHGVPLVLYAYHRSNKELYKTLLSLDPTLQYFVSENYRSSDFDFENRPSLMSVDYIPTTKVDEDAQIERAKLQHAKDIESAKSGNKRQEKDELLKVDSYSKLERVGEIVLDENDIPYNIVLMKVELNSWGTYTDTSFYKLSIIYNKVLDVYILWTRWGPFGKEGQHQKTPYLTKEEAVQEFKAIFKAKTGNVWDDHRTSFTIKPGRYEIIQKAQHPKDTIIEDFDFLKSDKPTQLSAEVLNLMKIICNYDYLSRVYTNTQIDMPLGQIPQKCIEEARGILREVKALINTYRGLNNCYSDKAKLLESKIYAFKIAQKCVAYSRLLPRNGDAYQGIRSLYGNGENLKKELSNLEDLSYVSFAANVLLAAKHHCSEINPLEYAFRTLNCTLRPLSLDTELQEYDMINHYMKSTCKEEYNLVHLFAVNRADEEIRFRPFENELDRKLLWHGSRIGNFMGILKQGLRASPRTSSSNGALLGNGIYFADTFKKSLGYSNDTYGQSSSPFRIMLLCEVALGSNQGKMKQTPSEEYEMHDSVKGEGANIPDPSNALYDSNGVCIPFGPCISNTNIQVTGNHGFNNVSLNYNEYAVYNEDRVKIRYLLILREKNNCHLCAKPEPSKSLRPFFHHELSKYKYTDFNIYETEVVKAYLQHQGKTPQDIFSQDLNEFIEKKLYNTKWDTPLDLQQDSKICTKCAMIITTMMLEKRMVDNRDRLDVLDTLNQKPRCRYGKECKNQQSIHHTKKYKHWCFDKLTDDIHDAQEEELMDADNEHIMELDE</sequence>
<dbReference type="PANTHER" id="PTHR10459:SF108">
    <property type="entry name" value="POLY [ADP-RIBOSE] POLYMERASE"/>
    <property type="match status" value="1"/>
</dbReference>
<dbReference type="STRING" id="4846.A0A367JHZ3"/>
<dbReference type="Gene3D" id="1.20.142.10">
    <property type="entry name" value="Poly(ADP-ribose) polymerase, regulatory domain"/>
    <property type="match status" value="1"/>
</dbReference>
<dbReference type="OrthoDB" id="2017365at2759"/>
<comment type="caution">
    <text evidence="12">The sequence shown here is derived from an EMBL/GenBank/DDBJ whole genome shotgun (WGS) entry which is preliminary data.</text>
</comment>
<evidence type="ECO:0000256" key="3">
    <source>
        <dbReference type="ARBA" id="ARBA00022679"/>
    </source>
</evidence>
<keyword evidence="13" id="KW-1185">Reference proteome</keyword>
<dbReference type="InterPro" id="IPR004102">
    <property type="entry name" value="Poly(ADP-ribose)pol_reg_dom"/>
</dbReference>
<dbReference type="GO" id="GO:0003950">
    <property type="term" value="F:NAD+ poly-ADP-ribosyltransferase activity"/>
    <property type="evidence" value="ECO:0007669"/>
    <property type="project" value="UniProtKB-UniRule"/>
</dbReference>
<feature type="repeat" description="ANK" evidence="7">
    <location>
        <begin position="16"/>
        <end position="48"/>
    </location>
</feature>
<dbReference type="GO" id="GO:1990404">
    <property type="term" value="F:NAD+-protein mono-ADP-ribosyltransferase activity"/>
    <property type="evidence" value="ECO:0007669"/>
    <property type="project" value="TreeGrafter"/>
</dbReference>
<dbReference type="InterPro" id="IPR036770">
    <property type="entry name" value="Ankyrin_rpt-contain_sf"/>
</dbReference>
<dbReference type="SMART" id="SM00773">
    <property type="entry name" value="WGR"/>
    <property type="match status" value="1"/>
</dbReference>
<comment type="subcellular location">
    <subcellularLocation>
        <location evidence="1">Nucleus</location>
    </subcellularLocation>
</comment>
<dbReference type="InterPro" id="IPR012317">
    <property type="entry name" value="Poly(ADP-ribose)pol_cat_dom"/>
</dbReference>
<accession>A0A367JHZ3</accession>
<proteinExistence type="predicted"/>
<dbReference type="InterPro" id="IPR002110">
    <property type="entry name" value="Ankyrin_rpt"/>
</dbReference>
<dbReference type="AlphaFoldDB" id="A0A367JHZ3"/>
<feature type="domain" description="PARP catalytic" evidence="9">
    <location>
        <begin position="515"/>
        <end position="750"/>
    </location>
</feature>
<dbReference type="InterPro" id="IPR036616">
    <property type="entry name" value="Poly(ADP-ribose)pol_reg_dom_sf"/>
</dbReference>
<keyword evidence="3 8" id="KW-0808">Transferase</keyword>
<evidence type="ECO:0000256" key="5">
    <source>
        <dbReference type="ARBA" id="ARBA00023027"/>
    </source>
</evidence>
<evidence type="ECO:0000259" key="10">
    <source>
        <dbReference type="PROSITE" id="PS51060"/>
    </source>
</evidence>
<evidence type="ECO:0000256" key="4">
    <source>
        <dbReference type="ARBA" id="ARBA00022695"/>
    </source>
</evidence>
<keyword evidence="5 8" id="KW-0520">NAD</keyword>
<dbReference type="GO" id="GO:0005730">
    <property type="term" value="C:nucleolus"/>
    <property type="evidence" value="ECO:0007669"/>
    <property type="project" value="TreeGrafter"/>
</dbReference>
<evidence type="ECO:0000313" key="12">
    <source>
        <dbReference type="EMBL" id="RCH89506.1"/>
    </source>
</evidence>
<dbReference type="Pfam" id="PF05406">
    <property type="entry name" value="WGR"/>
    <property type="match status" value="1"/>
</dbReference>
<evidence type="ECO:0000259" key="11">
    <source>
        <dbReference type="PROSITE" id="PS51977"/>
    </source>
</evidence>
<dbReference type="SUPFAM" id="SSF47587">
    <property type="entry name" value="Domain of poly(ADP-ribose) polymerase"/>
    <property type="match status" value="1"/>
</dbReference>
<dbReference type="InterPro" id="IPR050800">
    <property type="entry name" value="ARTD/PARP"/>
</dbReference>
<dbReference type="PROSITE" id="PS51059">
    <property type="entry name" value="PARP_CATALYTIC"/>
    <property type="match status" value="1"/>
</dbReference>
<dbReference type="CDD" id="cd07997">
    <property type="entry name" value="WGR_PARP"/>
    <property type="match status" value="1"/>
</dbReference>
<reference evidence="12 13" key="1">
    <citation type="journal article" date="2018" name="G3 (Bethesda)">
        <title>Phylogenetic and Phylogenomic Definition of Rhizopus Species.</title>
        <authorList>
            <person name="Gryganskyi A.P."/>
            <person name="Golan J."/>
            <person name="Dolatabadi S."/>
            <person name="Mondo S."/>
            <person name="Robb S."/>
            <person name="Idnurm A."/>
            <person name="Muszewska A."/>
            <person name="Steczkiewicz K."/>
            <person name="Masonjones S."/>
            <person name="Liao H.L."/>
            <person name="Gajdeczka M.T."/>
            <person name="Anike F."/>
            <person name="Vuek A."/>
            <person name="Anishchenko I.M."/>
            <person name="Voigt K."/>
            <person name="de Hoog G.S."/>
            <person name="Smith M.E."/>
            <person name="Heitman J."/>
            <person name="Vilgalys R."/>
            <person name="Stajich J.E."/>
        </authorList>
    </citation>
    <scope>NUCLEOTIDE SEQUENCE [LARGE SCALE GENOMIC DNA]</scope>
    <source>
        <strain evidence="12 13">LSU 92-RS-03</strain>
    </source>
</reference>
<name>A0A367JHZ3_RHIST</name>
<protein>
    <recommendedName>
        <fullName evidence="8">Poly [ADP-ribose] polymerase</fullName>
        <shortName evidence="8">PARP</shortName>
        <ecNumber evidence="8">2.4.2.-</ecNumber>
    </recommendedName>
</protein>
<evidence type="ECO:0000259" key="9">
    <source>
        <dbReference type="PROSITE" id="PS51059"/>
    </source>
</evidence>
<evidence type="ECO:0000256" key="6">
    <source>
        <dbReference type="ARBA" id="ARBA00023242"/>
    </source>
</evidence>
<evidence type="ECO:0000256" key="8">
    <source>
        <dbReference type="RuleBase" id="RU362114"/>
    </source>
</evidence>
<dbReference type="SUPFAM" id="SSF142921">
    <property type="entry name" value="WGR domain-like"/>
    <property type="match status" value="1"/>
</dbReference>
<organism evidence="12 13">
    <name type="scientific">Rhizopus stolonifer</name>
    <name type="common">Rhizopus nigricans</name>
    <dbReference type="NCBI Taxonomy" id="4846"/>
    <lineage>
        <taxon>Eukaryota</taxon>
        <taxon>Fungi</taxon>
        <taxon>Fungi incertae sedis</taxon>
        <taxon>Mucoromycota</taxon>
        <taxon>Mucoromycotina</taxon>
        <taxon>Mucoromycetes</taxon>
        <taxon>Mucorales</taxon>
        <taxon>Mucorineae</taxon>
        <taxon>Rhizopodaceae</taxon>
        <taxon>Rhizopus</taxon>
    </lineage>
</organism>
<keyword evidence="4" id="KW-0548">Nucleotidyltransferase</keyword>
<dbReference type="InterPro" id="IPR036930">
    <property type="entry name" value="WGR_dom_sf"/>
</dbReference>
<dbReference type="Proteomes" id="UP000253551">
    <property type="component" value="Unassembled WGS sequence"/>
</dbReference>
<dbReference type="PROSITE" id="PS51060">
    <property type="entry name" value="PARP_ALPHA_HD"/>
    <property type="match status" value="1"/>
</dbReference>
<keyword evidence="7" id="KW-0040">ANK repeat</keyword>
<dbReference type="PROSITE" id="PS51977">
    <property type="entry name" value="WGR"/>
    <property type="match status" value="1"/>
</dbReference>
<evidence type="ECO:0000313" key="13">
    <source>
        <dbReference type="Proteomes" id="UP000253551"/>
    </source>
</evidence>
<keyword evidence="2 8" id="KW-0328">Glycosyltransferase</keyword>
<dbReference type="PROSITE" id="PS50297">
    <property type="entry name" value="ANK_REP_REGION"/>
    <property type="match status" value="1"/>
</dbReference>
<evidence type="ECO:0000256" key="2">
    <source>
        <dbReference type="ARBA" id="ARBA00022676"/>
    </source>
</evidence>
<dbReference type="GO" id="GO:0006302">
    <property type="term" value="P:double-strand break repair"/>
    <property type="evidence" value="ECO:0007669"/>
    <property type="project" value="TreeGrafter"/>
</dbReference>
<dbReference type="Pfam" id="PF02877">
    <property type="entry name" value="PARP_reg"/>
    <property type="match status" value="1"/>
</dbReference>
<dbReference type="EC" id="2.4.2.-" evidence="8"/>
<dbReference type="SMART" id="SM00248">
    <property type="entry name" value="ANK"/>
    <property type="match status" value="3"/>
</dbReference>
<keyword evidence="6" id="KW-0539">Nucleus</keyword>
<feature type="domain" description="WGR" evidence="11">
    <location>
        <begin position="245"/>
        <end position="347"/>
    </location>
</feature>
<dbReference type="PROSITE" id="PS50088">
    <property type="entry name" value="ANK_REPEAT"/>
    <property type="match status" value="1"/>
</dbReference>
<evidence type="ECO:0000256" key="1">
    <source>
        <dbReference type="ARBA" id="ARBA00004123"/>
    </source>
</evidence>
<dbReference type="SUPFAM" id="SSF56399">
    <property type="entry name" value="ADP-ribosylation"/>
    <property type="match status" value="1"/>
</dbReference>
<dbReference type="Pfam" id="PF00644">
    <property type="entry name" value="PARP"/>
    <property type="match status" value="1"/>
</dbReference>
<dbReference type="GO" id="GO:0070212">
    <property type="term" value="P:protein poly-ADP-ribosylation"/>
    <property type="evidence" value="ECO:0007669"/>
    <property type="project" value="TreeGrafter"/>
</dbReference>
<dbReference type="EMBL" id="PJQM01003323">
    <property type="protein sequence ID" value="RCH89506.1"/>
    <property type="molecule type" value="Genomic_DNA"/>
</dbReference>
<dbReference type="SUPFAM" id="SSF48403">
    <property type="entry name" value="Ankyrin repeat"/>
    <property type="match status" value="1"/>
</dbReference>
<evidence type="ECO:0000256" key="7">
    <source>
        <dbReference type="PROSITE-ProRule" id="PRU00023"/>
    </source>
</evidence>
<dbReference type="InterPro" id="IPR008893">
    <property type="entry name" value="WGR_domain"/>
</dbReference>
<dbReference type="Gene3D" id="3.90.228.10">
    <property type="match status" value="1"/>
</dbReference>
<dbReference type="Gene3D" id="1.25.40.20">
    <property type="entry name" value="Ankyrin repeat-containing domain"/>
    <property type="match status" value="1"/>
</dbReference>
<dbReference type="PANTHER" id="PTHR10459">
    <property type="entry name" value="DNA LIGASE"/>
    <property type="match status" value="1"/>
</dbReference>